<name>A0ABT2P8F9_9MICO</name>
<keyword evidence="3" id="KW-1185">Reference proteome</keyword>
<dbReference type="SUPFAM" id="SSF52980">
    <property type="entry name" value="Restriction endonuclease-like"/>
    <property type="match status" value="1"/>
</dbReference>
<keyword evidence="2" id="KW-0378">Hydrolase</keyword>
<protein>
    <submittedName>
        <fullName evidence="2">Endonuclease domain-containing protein</fullName>
    </submittedName>
</protein>
<gene>
    <name evidence="2" type="ORF">N4R40_00775</name>
</gene>
<dbReference type="EMBL" id="JAODOR010000001">
    <property type="protein sequence ID" value="MCT9000902.1"/>
    <property type="molecule type" value="Genomic_DNA"/>
</dbReference>
<reference evidence="2 3" key="1">
    <citation type="journal article" date="2024" name="Int. J. Syst. Evol. Microbiol.">
        <title>Microbacterium memoriense sp. nov., a member of the Actinomycetota from marine beach sediment of the north coast of Portugal.</title>
        <authorList>
            <person name="Santos J.D.N.D."/>
            <person name="Klimek D."/>
            <person name="Calusinska M."/>
            <person name="Lobo-da-Cunha A."/>
            <person name="Catita J."/>
            <person name="Goncalves H."/>
            <person name="Gonzalez I."/>
            <person name="Lage O.M."/>
        </authorList>
    </citation>
    <scope>NUCLEOTIDE SEQUENCE [LARGE SCALE GENOMIC DNA]</scope>
    <source>
        <strain evidence="2 3">PMIC_1C1B</strain>
    </source>
</reference>
<dbReference type="Proteomes" id="UP001300496">
    <property type="component" value="Unassembled WGS sequence"/>
</dbReference>
<dbReference type="InterPro" id="IPR007569">
    <property type="entry name" value="DUF559"/>
</dbReference>
<dbReference type="Pfam" id="PF04480">
    <property type="entry name" value="DUF559"/>
    <property type="match status" value="1"/>
</dbReference>
<comment type="caution">
    <text evidence="2">The sequence shown here is derived from an EMBL/GenBank/DDBJ whole genome shotgun (WGS) entry which is preliminary data.</text>
</comment>
<keyword evidence="2" id="KW-0255">Endonuclease</keyword>
<proteinExistence type="predicted"/>
<evidence type="ECO:0000313" key="3">
    <source>
        <dbReference type="Proteomes" id="UP001300496"/>
    </source>
</evidence>
<evidence type="ECO:0000259" key="1">
    <source>
        <dbReference type="Pfam" id="PF04480"/>
    </source>
</evidence>
<sequence>MDLTAWIDERGGIVHRQTLLDAGVSPRALRTEIANGAAARVRRYWVATPAAPPVLVIAAAHTAQISCITAARHFGWWIPPDADARIHLRVPPHAQTPLSEDREIVTHWSRALVPTSRTALVASIYDALEHVAECLPREHALVIWESGIRALRLSAEEIRRVAWRTPRARELAAIITGLMDSGLETNFATRLAPWGLAIRAQVVIAGNAVDALVGDRLVVQIDGFAHHSSSADRTRDLAHDRELIARGYTVLRFSYVEVLYRWEQVERAIARAIAQGCHLAA</sequence>
<accession>A0ABT2P8F9</accession>
<feature type="domain" description="DUF559" evidence="1">
    <location>
        <begin position="195"/>
        <end position="273"/>
    </location>
</feature>
<dbReference type="Gene3D" id="3.40.960.10">
    <property type="entry name" value="VSR Endonuclease"/>
    <property type="match status" value="1"/>
</dbReference>
<evidence type="ECO:0000313" key="2">
    <source>
        <dbReference type="EMBL" id="MCT9000902.1"/>
    </source>
</evidence>
<keyword evidence="2" id="KW-0540">Nuclease</keyword>
<dbReference type="InterPro" id="IPR011335">
    <property type="entry name" value="Restrct_endonuc-II-like"/>
</dbReference>
<organism evidence="2 3">
    <name type="scientific">Microbacterium memoriense</name>
    <dbReference type="NCBI Taxonomy" id="2978350"/>
    <lineage>
        <taxon>Bacteria</taxon>
        <taxon>Bacillati</taxon>
        <taxon>Actinomycetota</taxon>
        <taxon>Actinomycetes</taxon>
        <taxon>Micrococcales</taxon>
        <taxon>Microbacteriaceae</taxon>
        <taxon>Microbacterium</taxon>
    </lineage>
</organism>
<dbReference type="GO" id="GO:0004519">
    <property type="term" value="F:endonuclease activity"/>
    <property type="evidence" value="ECO:0007669"/>
    <property type="project" value="UniProtKB-KW"/>
</dbReference>
<dbReference type="RefSeq" id="WP_261605458.1">
    <property type="nucleotide sequence ID" value="NZ_JAODOR010000001.1"/>
</dbReference>